<name>A0A9R1W4B5_LACSA</name>
<dbReference type="AlphaFoldDB" id="A0A9R1W4B5"/>
<keyword evidence="3" id="KW-1185">Reference proteome</keyword>
<feature type="transmembrane region" description="Helical" evidence="1">
    <location>
        <begin position="134"/>
        <end position="160"/>
    </location>
</feature>
<dbReference type="Proteomes" id="UP000235145">
    <property type="component" value="Unassembled WGS sequence"/>
</dbReference>
<organism evidence="2 3">
    <name type="scientific">Lactuca sativa</name>
    <name type="common">Garden lettuce</name>
    <dbReference type="NCBI Taxonomy" id="4236"/>
    <lineage>
        <taxon>Eukaryota</taxon>
        <taxon>Viridiplantae</taxon>
        <taxon>Streptophyta</taxon>
        <taxon>Embryophyta</taxon>
        <taxon>Tracheophyta</taxon>
        <taxon>Spermatophyta</taxon>
        <taxon>Magnoliopsida</taxon>
        <taxon>eudicotyledons</taxon>
        <taxon>Gunneridae</taxon>
        <taxon>Pentapetalae</taxon>
        <taxon>asterids</taxon>
        <taxon>campanulids</taxon>
        <taxon>Asterales</taxon>
        <taxon>Asteraceae</taxon>
        <taxon>Cichorioideae</taxon>
        <taxon>Cichorieae</taxon>
        <taxon>Lactucinae</taxon>
        <taxon>Lactuca</taxon>
    </lineage>
</organism>
<proteinExistence type="predicted"/>
<keyword evidence="1" id="KW-1133">Transmembrane helix</keyword>
<sequence length="192" mass="22205">MLLALVYCHLDGGLNICHPRLSDLTLVSTPPNMELEEVVTMVTPQLQNLTIKWCEGKHLISAPGLISLVIEGFHPWQVSTPLRFHSLEKVDLFMYDPHKADAHSIVCLPQQLQSVKFLTLNLGILMRLFSQWKVYLDFLHPSIVLCCVCLYVCIHTWVVYFDNHKYFVSVRTNLEHRLKESMVLMRITITYP</sequence>
<keyword evidence="1" id="KW-0472">Membrane</keyword>
<evidence type="ECO:0000313" key="3">
    <source>
        <dbReference type="Proteomes" id="UP000235145"/>
    </source>
</evidence>
<keyword evidence="1" id="KW-0812">Transmembrane</keyword>
<reference evidence="2 3" key="1">
    <citation type="journal article" date="2017" name="Nat. Commun.">
        <title>Genome assembly with in vitro proximity ligation data and whole-genome triplication in lettuce.</title>
        <authorList>
            <person name="Reyes-Chin-Wo S."/>
            <person name="Wang Z."/>
            <person name="Yang X."/>
            <person name="Kozik A."/>
            <person name="Arikit S."/>
            <person name="Song C."/>
            <person name="Xia L."/>
            <person name="Froenicke L."/>
            <person name="Lavelle D.O."/>
            <person name="Truco M.J."/>
            <person name="Xia R."/>
            <person name="Zhu S."/>
            <person name="Xu C."/>
            <person name="Xu H."/>
            <person name="Xu X."/>
            <person name="Cox K."/>
            <person name="Korf I."/>
            <person name="Meyers B.C."/>
            <person name="Michelmore R.W."/>
        </authorList>
    </citation>
    <scope>NUCLEOTIDE SEQUENCE [LARGE SCALE GENOMIC DNA]</scope>
    <source>
        <strain evidence="3">cv. Salinas</strain>
        <tissue evidence="2">Seedlings</tissue>
    </source>
</reference>
<evidence type="ECO:0000256" key="1">
    <source>
        <dbReference type="SAM" id="Phobius"/>
    </source>
</evidence>
<dbReference type="EMBL" id="NBSK02000003">
    <property type="protein sequence ID" value="KAJ0218266.1"/>
    <property type="molecule type" value="Genomic_DNA"/>
</dbReference>
<evidence type="ECO:0000313" key="2">
    <source>
        <dbReference type="EMBL" id="KAJ0218266.1"/>
    </source>
</evidence>
<gene>
    <name evidence="2" type="ORF">LSAT_V11C300127190</name>
</gene>
<accession>A0A9R1W4B5</accession>
<comment type="caution">
    <text evidence="2">The sequence shown here is derived from an EMBL/GenBank/DDBJ whole genome shotgun (WGS) entry which is preliminary data.</text>
</comment>
<protein>
    <submittedName>
        <fullName evidence="2">Uncharacterized protein</fullName>
    </submittedName>
</protein>